<evidence type="ECO:0000313" key="1">
    <source>
        <dbReference type="EMBL" id="CAI8033473.1"/>
    </source>
</evidence>
<dbReference type="EMBL" id="CASHTH010002668">
    <property type="protein sequence ID" value="CAI8033473.1"/>
    <property type="molecule type" value="Genomic_DNA"/>
</dbReference>
<sequence length="69" mass="7990">MEMDDESCGEALNFFDSLNMLFYFPDILPQLVFMEPQMLLDKVSELVEETYHMRQGRRASRAGGEAEIP</sequence>
<evidence type="ECO:0000313" key="2">
    <source>
        <dbReference type="Proteomes" id="UP001174909"/>
    </source>
</evidence>
<gene>
    <name evidence="1" type="ORF">GBAR_LOCUS18876</name>
</gene>
<protein>
    <submittedName>
        <fullName evidence="1">Uncharacterized protein</fullName>
    </submittedName>
</protein>
<proteinExistence type="predicted"/>
<comment type="caution">
    <text evidence="1">The sequence shown here is derived from an EMBL/GenBank/DDBJ whole genome shotgun (WGS) entry which is preliminary data.</text>
</comment>
<organism evidence="1 2">
    <name type="scientific">Geodia barretti</name>
    <name type="common">Barrett's horny sponge</name>
    <dbReference type="NCBI Taxonomy" id="519541"/>
    <lineage>
        <taxon>Eukaryota</taxon>
        <taxon>Metazoa</taxon>
        <taxon>Porifera</taxon>
        <taxon>Demospongiae</taxon>
        <taxon>Heteroscleromorpha</taxon>
        <taxon>Tetractinellida</taxon>
        <taxon>Astrophorina</taxon>
        <taxon>Geodiidae</taxon>
        <taxon>Geodia</taxon>
    </lineage>
</organism>
<reference evidence="1" key="1">
    <citation type="submission" date="2023-03" db="EMBL/GenBank/DDBJ databases">
        <authorList>
            <person name="Steffen K."/>
            <person name="Cardenas P."/>
        </authorList>
    </citation>
    <scope>NUCLEOTIDE SEQUENCE</scope>
</reference>
<dbReference type="AlphaFoldDB" id="A0AA35WTR3"/>
<accession>A0AA35WTR3</accession>
<dbReference type="Proteomes" id="UP001174909">
    <property type="component" value="Unassembled WGS sequence"/>
</dbReference>
<keyword evidence="2" id="KW-1185">Reference proteome</keyword>
<name>A0AA35WTR3_GEOBA</name>